<comment type="caution">
    <text evidence="1">The sequence shown here is derived from an EMBL/GenBank/DDBJ whole genome shotgun (WGS) entry which is preliminary data.</text>
</comment>
<dbReference type="EMBL" id="JADQDM010000007">
    <property type="protein sequence ID" value="MBF9222324.1"/>
    <property type="molecule type" value="Genomic_DNA"/>
</dbReference>
<keyword evidence="2" id="KW-1185">Reference proteome</keyword>
<protein>
    <recommendedName>
        <fullName evidence="3">DUF4062 domain-containing protein</fullName>
    </recommendedName>
</protein>
<organism evidence="1 2">
    <name type="scientific">Hymenobacter ruricola</name>
    <dbReference type="NCBI Taxonomy" id="2791023"/>
    <lineage>
        <taxon>Bacteria</taxon>
        <taxon>Pseudomonadati</taxon>
        <taxon>Bacteroidota</taxon>
        <taxon>Cytophagia</taxon>
        <taxon>Cytophagales</taxon>
        <taxon>Hymenobacteraceae</taxon>
        <taxon>Hymenobacter</taxon>
    </lineage>
</organism>
<dbReference type="Proteomes" id="UP000618931">
    <property type="component" value="Unassembled WGS sequence"/>
</dbReference>
<evidence type="ECO:0000313" key="1">
    <source>
        <dbReference type="EMBL" id="MBF9222324.1"/>
    </source>
</evidence>
<evidence type="ECO:0008006" key="3">
    <source>
        <dbReference type="Google" id="ProtNLM"/>
    </source>
</evidence>
<name>A0ABS0I5S7_9BACT</name>
<reference evidence="1 2" key="1">
    <citation type="submission" date="2020-11" db="EMBL/GenBank/DDBJ databases">
        <authorList>
            <person name="Kim M.K."/>
        </authorList>
    </citation>
    <scope>NUCLEOTIDE SEQUENCE [LARGE SCALE GENOMIC DNA]</scope>
    <source>
        <strain evidence="1 2">BT662</strain>
    </source>
</reference>
<proteinExistence type="predicted"/>
<evidence type="ECO:0000313" key="2">
    <source>
        <dbReference type="Proteomes" id="UP000618931"/>
    </source>
</evidence>
<dbReference type="RefSeq" id="WP_196293769.1">
    <property type="nucleotide sequence ID" value="NZ_JADQDM010000007.1"/>
</dbReference>
<gene>
    <name evidence="1" type="ORF">I2H31_14555</name>
</gene>
<accession>A0ABS0I5S7</accession>
<sequence length="229" mass="25609">MAVSASAPYFRSVFINCPFDADYRLLFNAIAFAVADCGFIPRCALEAEDSGDIRILKILDIIEQCGYGIHDISRTESTPSAKRDGTTELLPRFNMPLELGLFIGAQRFGHGQQKRKNYLVFDVEPHRYQRFISDLAGQDIKAHHWPGMAATAEARDRAVSQLILAIRNWLTTKIDGDLLPGGNRLTARFGQFQAELPDMATEFGQQVMDLSFYDLLALIAGWQKANPHS</sequence>